<feature type="transmembrane region" description="Helical" evidence="2">
    <location>
        <begin position="26"/>
        <end position="45"/>
    </location>
</feature>
<keyword evidence="1" id="KW-0175">Coiled coil</keyword>
<dbReference type="RefSeq" id="WP_091236596.1">
    <property type="nucleotide sequence ID" value="NZ_FNBG01000061.1"/>
</dbReference>
<dbReference type="AlphaFoldDB" id="A0A1G7V872"/>
<gene>
    <name evidence="3" type="ORF">SAMN04488542_1616</name>
</gene>
<protein>
    <recommendedName>
        <fullName evidence="5">HemX protein</fullName>
    </recommendedName>
</protein>
<organism evidence="3 4">
    <name type="scientific">Fontibacillus panacisegetis</name>
    <dbReference type="NCBI Taxonomy" id="670482"/>
    <lineage>
        <taxon>Bacteria</taxon>
        <taxon>Bacillati</taxon>
        <taxon>Bacillota</taxon>
        <taxon>Bacilli</taxon>
        <taxon>Bacillales</taxon>
        <taxon>Paenibacillaceae</taxon>
        <taxon>Fontibacillus</taxon>
    </lineage>
</organism>
<keyword evidence="2" id="KW-1133">Transmembrane helix</keyword>
<name>A0A1G7V872_9BACL</name>
<evidence type="ECO:0000313" key="4">
    <source>
        <dbReference type="Proteomes" id="UP000198972"/>
    </source>
</evidence>
<keyword evidence="2" id="KW-0472">Membrane</keyword>
<dbReference type="STRING" id="670482.SAMN04488542_1616"/>
<reference evidence="3 4" key="1">
    <citation type="submission" date="2016-10" db="EMBL/GenBank/DDBJ databases">
        <authorList>
            <person name="de Groot N.N."/>
        </authorList>
    </citation>
    <scope>NUCLEOTIDE SEQUENCE [LARGE SCALE GENOMIC DNA]</scope>
    <source>
        <strain evidence="3 4">DSM 28129</strain>
    </source>
</reference>
<keyword evidence="4" id="KW-1185">Reference proteome</keyword>
<evidence type="ECO:0000256" key="2">
    <source>
        <dbReference type="SAM" id="Phobius"/>
    </source>
</evidence>
<evidence type="ECO:0000313" key="3">
    <source>
        <dbReference type="EMBL" id="SDG56075.1"/>
    </source>
</evidence>
<proteinExistence type="predicted"/>
<keyword evidence="2" id="KW-0812">Transmembrane</keyword>
<accession>A0A1G7V872</accession>
<evidence type="ECO:0000256" key="1">
    <source>
        <dbReference type="SAM" id="Coils"/>
    </source>
</evidence>
<dbReference type="OrthoDB" id="2660861at2"/>
<dbReference type="Proteomes" id="UP000198972">
    <property type="component" value="Unassembled WGS sequence"/>
</dbReference>
<evidence type="ECO:0008006" key="5">
    <source>
        <dbReference type="Google" id="ProtNLM"/>
    </source>
</evidence>
<feature type="coiled-coil region" evidence="1">
    <location>
        <begin position="69"/>
        <end position="131"/>
    </location>
</feature>
<sequence length="136" mass="15586">MSYQPNPVSSTDSIPNRRNKRPSVKVVLLTWFLLIAVGITSAYLYSNYLKRSMLEQLDASWQIRVTAMQKDYTSQLSALSAQVKDLQSKVESFNELLEFTKDNSSDKSDNSNKLYSQLSEVKKQLAQLQKQMDLLK</sequence>
<dbReference type="EMBL" id="FNBG01000061">
    <property type="protein sequence ID" value="SDG56075.1"/>
    <property type="molecule type" value="Genomic_DNA"/>
</dbReference>